<name>A0A484LMS9_9ASTE</name>
<dbReference type="Proteomes" id="UP000595140">
    <property type="component" value="Unassembled WGS sequence"/>
</dbReference>
<proteinExistence type="predicted"/>
<protein>
    <submittedName>
        <fullName evidence="1">Uncharacterized protein</fullName>
    </submittedName>
</protein>
<dbReference type="AlphaFoldDB" id="A0A484LMS9"/>
<reference evidence="1 2" key="1">
    <citation type="submission" date="2018-04" db="EMBL/GenBank/DDBJ databases">
        <authorList>
            <person name="Vogel A."/>
        </authorList>
    </citation>
    <scope>NUCLEOTIDE SEQUENCE [LARGE SCALE GENOMIC DNA]</scope>
</reference>
<dbReference type="EMBL" id="OOIL02001668">
    <property type="protein sequence ID" value="VFQ77318.1"/>
    <property type="molecule type" value="Genomic_DNA"/>
</dbReference>
<sequence>MKWIMEKSHMQFHEVFARSEGHEKTSIHLAPIVKDISGYERLRVEPHLKNEKFLVMKEDDNVTIKNDESSHKSDLAFYDTSGVVDTAWYEVLVIVDQVAENSISLETFQLFDIIVDIVKSEYLVSKQTILQTSTNTLFVTRSPGELCVWFNVLSPVQKHEWEPPP</sequence>
<gene>
    <name evidence="1" type="ORF">CCAM_LOCUS19094</name>
</gene>
<keyword evidence="2" id="KW-1185">Reference proteome</keyword>
<organism evidence="1 2">
    <name type="scientific">Cuscuta campestris</name>
    <dbReference type="NCBI Taxonomy" id="132261"/>
    <lineage>
        <taxon>Eukaryota</taxon>
        <taxon>Viridiplantae</taxon>
        <taxon>Streptophyta</taxon>
        <taxon>Embryophyta</taxon>
        <taxon>Tracheophyta</taxon>
        <taxon>Spermatophyta</taxon>
        <taxon>Magnoliopsida</taxon>
        <taxon>eudicotyledons</taxon>
        <taxon>Gunneridae</taxon>
        <taxon>Pentapetalae</taxon>
        <taxon>asterids</taxon>
        <taxon>lamiids</taxon>
        <taxon>Solanales</taxon>
        <taxon>Convolvulaceae</taxon>
        <taxon>Cuscuteae</taxon>
        <taxon>Cuscuta</taxon>
        <taxon>Cuscuta subgen. Grammica</taxon>
        <taxon>Cuscuta sect. Cleistogrammica</taxon>
    </lineage>
</organism>
<evidence type="ECO:0000313" key="1">
    <source>
        <dbReference type="EMBL" id="VFQ77318.1"/>
    </source>
</evidence>
<accession>A0A484LMS9</accession>
<evidence type="ECO:0000313" key="2">
    <source>
        <dbReference type="Proteomes" id="UP000595140"/>
    </source>
</evidence>